<dbReference type="Gramene" id="TKW01080">
    <property type="protein sequence ID" value="TKW01080"/>
    <property type="gene ID" value="SEVIR_8G154300v2"/>
</dbReference>
<protein>
    <submittedName>
        <fullName evidence="1">Uncharacterized protein</fullName>
    </submittedName>
</protein>
<keyword evidence="2" id="KW-1185">Reference proteome</keyword>
<evidence type="ECO:0000313" key="2">
    <source>
        <dbReference type="Proteomes" id="UP000298652"/>
    </source>
</evidence>
<dbReference type="Proteomes" id="UP000298652">
    <property type="component" value="Chromosome 8"/>
</dbReference>
<evidence type="ECO:0000313" key="1">
    <source>
        <dbReference type="EMBL" id="TKW01080.1"/>
    </source>
</evidence>
<reference evidence="1" key="1">
    <citation type="submission" date="2019-03" db="EMBL/GenBank/DDBJ databases">
        <title>WGS assembly of Setaria viridis.</title>
        <authorList>
            <person name="Huang P."/>
            <person name="Jenkins J."/>
            <person name="Grimwood J."/>
            <person name="Barry K."/>
            <person name="Healey A."/>
            <person name="Mamidi S."/>
            <person name="Sreedasyam A."/>
            <person name="Shu S."/>
            <person name="Feldman M."/>
            <person name="Wu J."/>
            <person name="Yu Y."/>
            <person name="Chen C."/>
            <person name="Johnson J."/>
            <person name="Rokhsar D."/>
            <person name="Baxter I."/>
            <person name="Schmutz J."/>
            <person name="Brutnell T."/>
            <person name="Kellogg E."/>
        </authorList>
    </citation>
    <scope>NUCLEOTIDE SEQUENCE [LARGE SCALE GENOMIC DNA]</scope>
</reference>
<dbReference type="EMBL" id="CM016559">
    <property type="protein sequence ID" value="TKW01080.1"/>
    <property type="molecule type" value="Genomic_DNA"/>
</dbReference>
<name>A0A4U6TFQ2_SETVI</name>
<organism evidence="1 2">
    <name type="scientific">Setaria viridis</name>
    <name type="common">Green bristlegrass</name>
    <name type="synonym">Setaria italica subsp. viridis</name>
    <dbReference type="NCBI Taxonomy" id="4556"/>
    <lineage>
        <taxon>Eukaryota</taxon>
        <taxon>Viridiplantae</taxon>
        <taxon>Streptophyta</taxon>
        <taxon>Embryophyta</taxon>
        <taxon>Tracheophyta</taxon>
        <taxon>Spermatophyta</taxon>
        <taxon>Magnoliopsida</taxon>
        <taxon>Liliopsida</taxon>
        <taxon>Poales</taxon>
        <taxon>Poaceae</taxon>
        <taxon>PACMAD clade</taxon>
        <taxon>Panicoideae</taxon>
        <taxon>Panicodae</taxon>
        <taxon>Paniceae</taxon>
        <taxon>Cenchrinae</taxon>
        <taxon>Setaria</taxon>
    </lineage>
</organism>
<accession>A0A4U6TFQ2</accession>
<proteinExistence type="predicted"/>
<sequence>MNKRENEQVEPQLTNYFRFSGGRGPCCDYSILLKIRLRSTLQLHSAMKKQITAGYFHPRFTQGSCSCKFSSIVRCFYMVRSRSILGYLDMLTKHYILPMKKGETSIDRCMNVK</sequence>
<gene>
    <name evidence="1" type="ORF">SEVIR_8G154300v2</name>
</gene>
<dbReference type="AlphaFoldDB" id="A0A4U6TFQ2"/>